<dbReference type="InterPro" id="IPR010235">
    <property type="entry name" value="HepT"/>
</dbReference>
<dbReference type="SUPFAM" id="SSF81593">
    <property type="entry name" value="Nucleotidyltransferase substrate binding subunit/domain"/>
    <property type="match status" value="1"/>
</dbReference>
<comment type="caution">
    <text evidence="1">The sequence shown here is derived from an EMBL/GenBank/DDBJ whole genome shotgun (WGS) entry which is preliminary data.</text>
</comment>
<proteinExistence type="predicted"/>
<protein>
    <submittedName>
        <fullName evidence="1">Nucleotidyltransferase</fullName>
    </submittedName>
</protein>
<evidence type="ECO:0000313" key="2">
    <source>
        <dbReference type="Proteomes" id="UP000186102"/>
    </source>
</evidence>
<dbReference type="RefSeq" id="WP_075363700.1">
    <property type="nucleotide sequence ID" value="NZ_MLBF01000004.1"/>
</dbReference>
<organism evidence="1 2">
    <name type="scientific">Desulfosporosinus metallidurans</name>
    <dbReference type="NCBI Taxonomy" id="1888891"/>
    <lineage>
        <taxon>Bacteria</taxon>
        <taxon>Bacillati</taxon>
        <taxon>Bacillota</taxon>
        <taxon>Clostridia</taxon>
        <taxon>Eubacteriales</taxon>
        <taxon>Desulfitobacteriaceae</taxon>
        <taxon>Desulfosporosinus</taxon>
    </lineage>
</organism>
<keyword evidence="2" id="KW-1185">Reference proteome</keyword>
<dbReference type="Gene3D" id="1.20.120.330">
    <property type="entry name" value="Nucleotidyltransferases domain 2"/>
    <property type="match status" value="1"/>
</dbReference>
<dbReference type="AlphaFoldDB" id="A0A1Q8R0V3"/>
<gene>
    <name evidence="1" type="ORF">DSOL_0932</name>
</gene>
<evidence type="ECO:0000313" key="1">
    <source>
        <dbReference type="EMBL" id="OLN33205.1"/>
    </source>
</evidence>
<dbReference type="GO" id="GO:0016740">
    <property type="term" value="F:transferase activity"/>
    <property type="evidence" value="ECO:0007669"/>
    <property type="project" value="UniProtKB-KW"/>
</dbReference>
<dbReference type="EMBL" id="MLBF01000004">
    <property type="protein sequence ID" value="OLN33205.1"/>
    <property type="molecule type" value="Genomic_DNA"/>
</dbReference>
<sequence>MSLELSSLEKAVASLERAWNFTNRKLSEGNIEQDEIEVYKAAIIQNFEFSYELCWKFMKRWLEVNLTPGMMEGVTRKQLFRYAAENLLITDFEAWVVYHDLRNRTSHTYDSDVADVIFKKARFFLEDAKGFLKALEVRND</sequence>
<dbReference type="STRING" id="1888891.DSOL_0932"/>
<keyword evidence="1" id="KW-0808">Transferase</keyword>
<dbReference type="Pfam" id="PF08780">
    <property type="entry name" value="NTase_sub_bind"/>
    <property type="match status" value="1"/>
</dbReference>
<dbReference type="Proteomes" id="UP000186102">
    <property type="component" value="Unassembled WGS sequence"/>
</dbReference>
<dbReference type="NCBIfam" id="TIGR01987">
    <property type="entry name" value="HI0074"/>
    <property type="match status" value="1"/>
</dbReference>
<reference evidence="1 2" key="1">
    <citation type="submission" date="2016-09" db="EMBL/GenBank/DDBJ databases">
        <title>Complete genome of Desulfosporosinus sp. OL.</title>
        <authorList>
            <person name="Mardanov A."/>
            <person name="Beletsky A."/>
            <person name="Panova A."/>
            <person name="Karnachuk O."/>
            <person name="Ravin N."/>
        </authorList>
    </citation>
    <scope>NUCLEOTIDE SEQUENCE [LARGE SCALE GENOMIC DNA]</scope>
    <source>
        <strain evidence="1 2">OL</strain>
    </source>
</reference>
<name>A0A1Q8R0V3_9FIRM</name>
<accession>A0A1Q8R0V3</accession>
<dbReference type="OrthoDB" id="9810452at2"/>